<accession>A0ABW2TTP7</accession>
<evidence type="ECO:0000313" key="3">
    <source>
        <dbReference type="Proteomes" id="UP001596512"/>
    </source>
</evidence>
<evidence type="ECO:0000313" key="2">
    <source>
        <dbReference type="EMBL" id="MFC7615858.1"/>
    </source>
</evidence>
<dbReference type="SUPFAM" id="SSF50370">
    <property type="entry name" value="Ricin B-like lectins"/>
    <property type="match status" value="1"/>
</dbReference>
<evidence type="ECO:0000259" key="1">
    <source>
        <dbReference type="Pfam" id="PF14200"/>
    </source>
</evidence>
<proteinExistence type="predicted"/>
<dbReference type="Proteomes" id="UP001596512">
    <property type="component" value="Unassembled WGS sequence"/>
</dbReference>
<dbReference type="CDD" id="cd00161">
    <property type="entry name" value="beta-trefoil_Ricin-like"/>
    <property type="match status" value="1"/>
</dbReference>
<keyword evidence="3" id="KW-1185">Reference proteome</keyword>
<gene>
    <name evidence="2" type="ORF">ACFQV2_22595</name>
</gene>
<dbReference type="InterPro" id="IPR035992">
    <property type="entry name" value="Ricin_B-like_lectins"/>
</dbReference>
<feature type="domain" description="Ricin B lectin" evidence="1">
    <location>
        <begin position="27"/>
        <end position="85"/>
    </location>
</feature>
<sequence length="115" mass="11946">MPDRALRRLSGDVYMVPTDHPELGPGCMGLPAGTTAVGAEVHDDYCDTGAAQAFQITAESEGFRIRAAHSGLCLGVPEAAVEEWAPLLQLPCDPAGSGQLFRFDPAGRVEGGPPG</sequence>
<comment type="caution">
    <text evidence="2">The sequence shown here is derived from an EMBL/GenBank/DDBJ whole genome shotgun (WGS) entry which is preliminary data.</text>
</comment>
<protein>
    <submittedName>
        <fullName evidence="2">RICIN domain-containing protein</fullName>
    </submittedName>
</protein>
<dbReference type="Pfam" id="PF14200">
    <property type="entry name" value="RicinB_lectin_2"/>
    <property type="match status" value="1"/>
</dbReference>
<reference evidence="3" key="1">
    <citation type="journal article" date="2019" name="Int. J. Syst. Evol. Microbiol.">
        <title>The Global Catalogue of Microorganisms (GCM) 10K type strain sequencing project: providing services to taxonomists for standard genome sequencing and annotation.</title>
        <authorList>
            <consortium name="The Broad Institute Genomics Platform"/>
            <consortium name="The Broad Institute Genome Sequencing Center for Infectious Disease"/>
            <person name="Wu L."/>
            <person name="Ma J."/>
        </authorList>
    </citation>
    <scope>NUCLEOTIDE SEQUENCE [LARGE SCALE GENOMIC DNA]</scope>
    <source>
        <strain evidence="3">JCM 17695</strain>
    </source>
</reference>
<organism evidence="2 3">
    <name type="scientific">Actinokineospora soli</name>
    <dbReference type="NCBI Taxonomy" id="1048753"/>
    <lineage>
        <taxon>Bacteria</taxon>
        <taxon>Bacillati</taxon>
        <taxon>Actinomycetota</taxon>
        <taxon>Actinomycetes</taxon>
        <taxon>Pseudonocardiales</taxon>
        <taxon>Pseudonocardiaceae</taxon>
        <taxon>Actinokineospora</taxon>
    </lineage>
</organism>
<dbReference type="EMBL" id="JBHTEY010000004">
    <property type="protein sequence ID" value="MFC7615858.1"/>
    <property type="molecule type" value="Genomic_DNA"/>
</dbReference>
<name>A0ABW2TTP7_9PSEU</name>
<dbReference type="PROSITE" id="PS50231">
    <property type="entry name" value="RICIN_B_LECTIN"/>
    <property type="match status" value="1"/>
</dbReference>
<dbReference type="InterPro" id="IPR000772">
    <property type="entry name" value="Ricin_B_lectin"/>
</dbReference>
<dbReference type="Gene3D" id="2.80.10.50">
    <property type="match status" value="1"/>
</dbReference>